<keyword evidence="2" id="KW-1185">Reference proteome</keyword>
<name>D7UE17_VITVI</name>
<dbReference type="eggNOG" id="KOG1809">
    <property type="taxonomic scope" value="Eukaryota"/>
</dbReference>
<sequence>MEPSLLGTAFVEGGPDRKIKLDRSPGVDELYIEGYLQAMLDTVYKQEYLRVRVIDNQVFLKNLPPNSSLIEEIMDRVKGFLISKALLKGDSSTTSRPLRHLRGESASVRLHFVCHYFCFIGLKFELSPYKSLFRRTRMEK</sequence>
<dbReference type="OrthoDB" id="428159at2759"/>
<evidence type="ECO:0000313" key="1">
    <source>
        <dbReference type="EMBL" id="CBI40982.3"/>
    </source>
</evidence>
<proteinExistence type="predicted"/>
<protein>
    <submittedName>
        <fullName evidence="1">Uncharacterized protein</fullName>
    </submittedName>
</protein>
<gene>
    <name evidence="1" type="ordered locus">VIT_07s0255g00140</name>
</gene>
<dbReference type="EMBL" id="FN596776">
    <property type="protein sequence ID" value="CBI40982.3"/>
    <property type="molecule type" value="Genomic_DNA"/>
</dbReference>
<reference evidence="2" key="1">
    <citation type="journal article" date="2007" name="Nature">
        <title>The grapevine genome sequence suggests ancestral hexaploidization in major angiosperm phyla.</title>
        <authorList>
            <consortium name="The French-Italian Public Consortium for Grapevine Genome Characterization."/>
            <person name="Jaillon O."/>
            <person name="Aury J.-M."/>
            <person name="Noel B."/>
            <person name="Policriti A."/>
            <person name="Clepet C."/>
            <person name="Casagrande A."/>
            <person name="Choisne N."/>
            <person name="Aubourg S."/>
            <person name="Vitulo N."/>
            <person name="Jubin C."/>
            <person name="Vezzi A."/>
            <person name="Legeai F."/>
            <person name="Hugueney P."/>
            <person name="Dasilva C."/>
            <person name="Horner D."/>
            <person name="Mica E."/>
            <person name="Jublot D."/>
            <person name="Poulain J."/>
            <person name="Bruyere C."/>
            <person name="Billault A."/>
            <person name="Segurens B."/>
            <person name="Gouyvenoux M."/>
            <person name="Ugarte E."/>
            <person name="Cattonaro F."/>
            <person name="Anthouard V."/>
            <person name="Vico V."/>
            <person name="Del Fabbro C."/>
            <person name="Alaux M."/>
            <person name="Di Gaspero G."/>
            <person name="Dumas V."/>
            <person name="Felice N."/>
            <person name="Paillard S."/>
            <person name="Juman I."/>
            <person name="Moroldo M."/>
            <person name="Scalabrin S."/>
            <person name="Canaguier A."/>
            <person name="Le Clainche I."/>
            <person name="Malacrida G."/>
            <person name="Durand E."/>
            <person name="Pesole G."/>
            <person name="Laucou V."/>
            <person name="Chatelet P."/>
            <person name="Merdinoglu D."/>
            <person name="Delledonne M."/>
            <person name="Pezzotti M."/>
            <person name="Lecharny A."/>
            <person name="Scarpelli C."/>
            <person name="Artiguenave F."/>
            <person name="Pe M.E."/>
            <person name="Valle G."/>
            <person name="Morgante M."/>
            <person name="Caboche M."/>
            <person name="Adam-Blondon A.-F."/>
            <person name="Weissenbach J."/>
            <person name="Quetier F."/>
            <person name="Wincker P."/>
        </authorList>
    </citation>
    <scope>NUCLEOTIDE SEQUENCE [LARGE SCALE GENOMIC DNA]</scope>
    <source>
        <strain evidence="2">cv. Pinot noir / PN40024</strain>
    </source>
</reference>
<dbReference type="Proteomes" id="UP000009183">
    <property type="component" value="Chromosome 7"/>
</dbReference>
<dbReference type="InParanoid" id="D7UE17"/>
<dbReference type="HOGENOM" id="CLU_1838807_0_0_1"/>
<dbReference type="KEGG" id="vvi:104879898"/>
<accession>D7UE17</accession>
<evidence type="ECO:0000313" key="2">
    <source>
        <dbReference type="Proteomes" id="UP000009183"/>
    </source>
</evidence>
<dbReference type="PaxDb" id="29760-VIT_07s0255g00140.t01"/>
<dbReference type="AlphaFoldDB" id="D7UE17"/>
<organism evidence="1 2">
    <name type="scientific">Vitis vinifera</name>
    <name type="common">Grape</name>
    <dbReference type="NCBI Taxonomy" id="29760"/>
    <lineage>
        <taxon>Eukaryota</taxon>
        <taxon>Viridiplantae</taxon>
        <taxon>Streptophyta</taxon>
        <taxon>Embryophyta</taxon>
        <taxon>Tracheophyta</taxon>
        <taxon>Spermatophyta</taxon>
        <taxon>Magnoliopsida</taxon>
        <taxon>eudicotyledons</taxon>
        <taxon>Gunneridae</taxon>
        <taxon>Pentapetalae</taxon>
        <taxon>rosids</taxon>
        <taxon>Vitales</taxon>
        <taxon>Vitaceae</taxon>
        <taxon>Viteae</taxon>
        <taxon>Vitis</taxon>
    </lineage>
</organism>